<keyword evidence="7" id="KW-1185">Reference proteome</keyword>
<reference evidence="6" key="1">
    <citation type="submission" date="2023-03" db="EMBL/GenBank/DDBJ databases">
        <title>Massive genome expansion in bonnet fungi (Mycena s.s.) driven by repeated elements and novel gene families across ecological guilds.</title>
        <authorList>
            <consortium name="Lawrence Berkeley National Laboratory"/>
            <person name="Harder C.B."/>
            <person name="Miyauchi S."/>
            <person name="Viragh M."/>
            <person name="Kuo A."/>
            <person name="Thoen E."/>
            <person name="Andreopoulos B."/>
            <person name="Lu D."/>
            <person name="Skrede I."/>
            <person name="Drula E."/>
            <person name="Henrissat B."/>
            <person name="Morin E."/>
            <person name="Kohler A."/>
            <person name="Barry K."/>
            <person name="LaButti K."/>
            <person name="Morin E."/>
            <person name="Salamov A."/>
            <person name="Lipzen A."/>
            <person name="Mereny Z."/>
            <person name="Hegedus B."/>
            <person name="Baldrian P."/>
            <person name="Stursova M."/>
            <person name="Weitz H."/>
            <person name="Taylor A."/>
            <person name="Grigoriev I.V."/>
            <person name="Nagy L.G."/>
            <person name="Martin F."/>
            <person name="Kauserud H."/>
        </authorList>
    </citation>
    <scope>NUCLEOTIDE SEQUENCE</scope>
    <source>
        <strain evidence="6">CBHHK182m</strain>
    </source>
</reference>
<dbReference type="EMBL" id="JARKIB010000189">
    <property type="protein sequence ID" value="KAJ7726135.1"/>
    <property type="molecule type" value="Genomic_DNA"/>
</dbReference>
<dbReference type="AlphaFoldDB" id="A0AAD7HQT0"/>
<keyword evidence="2 4" id="KW-0863">Zinc-finger</keyword>
<evidence type="ECO:0000313" key="6">
    <source>
        <dbReference type="EMBL" id="KAJ7726135.1"/>
    </source>
</evidence>
<dbReference type="SUPFAM" id="SSF144232">
    <property type="entry name" value="HIT/MYND zinc finger-like"/>
    <property type="match status" value="1"/>
</dbReference>
<dbReference type="PROSITE" id="PS01360">
    <property type="entry name" value="ZF_MYND_1"/>
    <property type="match status" value="1"/>
</dbReference>
<dbReference type="InterPro" id="IPR002893">
    <property type="entry name" value="Znf_MYND"/>
</dbReference>
<gene>
    <name evidence="6" type="ORF">B0H16DRAFT_1894896</name>
</gene>
<organism evidence="6 7">
    <name type="scientific">Mycena metata</name>
    <dbReference type="NCBI Taxonomy" id="1033252"/>
    <lineage>
        <taxon>Eukaryota</taxon>
        <taxon>Fungi</taxon>
        <taxon>Dikarya</taxon>
        <taxon>Basidiomycota</taxon>
        <taxon>Agaricomycotina</taxon>
        <taxon>Agaricomycetes</taxon>
        <taxon>Agaricomycetidae</taxon>
        <taxon>Agaricales</taxon>
        <taxon>Marasmiineae</taxon>
        <taxon>Mycenaceae</taxon>
        <taxon>Mycena</taxon>
    </lineage>
</organism>
<evidence type="ECO:0000256" key="1">
    <source>
        <dbReference type="ARBA" id="ARBA00022723"/>
    </source>
</evidence>
<keyword evidence="3" id="KW-0862">Zinc</keyword>
<keyword evidence="1" id="KW-0479">Metal-binding</keyword>
<dbReference type="Proteomes" id="UP001215598">
    <property type="component" value="Unassembled WGS sequence"/>
</dbReference>
<dbReference type="PROSITE" id="PS50865">
    <property type="entry name" value="ZF_MYND_2"/>
    <property type="match status" value="1"/>
</dbReference>
<evidence type="ECO:0000313" key="7">
    <source>
        <dbReference type="Proteomes" id="UP001215598"/>
    </source>
</evidence>
<sequence>MASCNLGPYIPRANGCNGCDKHLRVVHSGTPRCDRCLPDDVSQLKTCACHQVRYCSTQCQKDNWKVHRAHCQNARQARQFSRTLGPTAEARHLSFVEWCKRSDKHFGPSALWALGASTDVDRTGSHIFVIYLDVEETISKGGKTQFKHRVRSAKCASEAEVKRECAPENSTGSKWTVPPPMPFCARILVIDDGLPNTLDLFDHMVEAVDIVESRSKVFRGMECDWLSLLKDSVAAGDRIPIQRYLHRPGSTPALHELRYQYTESWKKSHPNVFAMAAASALDIPRHPQRIITHSLVLHIDVEEEHPGVFGKHTVRSAKMNSLAELRPLFHGDTILMQATLFPQPNILRTVIVDDYLPFGPNIQVFGVDMSKTPDPRTSLPYRSDWFATLKRMVEQ</sequence>
<accession>A0AAD7HQT0</accession>
<evidence type="ECO:0000256" key="2">
    <source>
        <dbReference type="ARBA" id="ARBA00022771"/>
    </source>
</evidence>
<dbReference type="Pfam" id="PF01753">
    <property type="entry name" value="zf-MYND"/>
    <property type="match status" value="1"/>
</dbReference>
<dbReference type="Gene3D" id="6.10.140.2220">
    <property type="match status" value="1"/>
</dbReference>
<evidence type="ECO:0000259" key="5">
    <source>
        <dbReference type="PROSITE" id="PS50865"/>
    </source>
</evidence>
<dbReference type="GO" id="GO:0008270">
    <property type="term" value="F:zinc ion binding"/>
    <property type="evidence" value="ECO:0007669"/>
    <property type="project" value="UniProtKB-KW"/>
</dbReference>
<evidence type="ECO:0000256" key="4">
    <source>
        <dbReference type="PROSITE-ProRule" id="PRU00134"/>
    </source>
</evidence>
<evidence type="ECO:0000256" key="3">
    <source>
        <dbReference type="ARBA" id="ARBA00022833"/>
    </source>
</evidence>
<comment type="caution">
    <text evidence="6">The sequence shown here is derived from an EMBL/GenBank/DDBJ whole genome shotgun (WGS) entry which is preliminary data.</text>
</comment>
<protein>
    <recommendedName>
        <fullName evidence="5">MYND-type domain-containing protein</fullName>
    </recommendedName>
</protein>
<proteinExistence type="predicted"/>
<feature type="domain" description="MYND-type" evidence="5">
    <location>
        <begin position="33"/>
        <end position="71"/>
    </location>
</feature>
<name>A0AAD7HQT0_9AGAR</name>